<proteinExistence type="predicted"/>
<sequence length="68" mass="7871">MKYKIENCRYELVKDLLSSLDSLIANVEKDEQGTIVTLHEGNSQFDLMRALKQDPLQMFCENCKVYAV</sequence>
<comment type="caution">
    <text evidence="1">The sequence shown here is derived from an EMBL/GenBank/DDBJ whole genome shotgun (WGS) entry which is preliminary data.</text>
</comment>
<dbReference type="EMBL" id="SMCQ01000001">
    <property type="protein sequence ID" value="TCW02945.1"/>
    <property type="molecule type" value="Genomic_DNA"/>
</dbReference>
<keyword evidence="2" id="KW-1185">Reference proteome</keyword>
<gene>
    <name evidence="1" type="ORF">EDD60_101250</name>
</gene>
<accession>A0A4R3Z966</accession>
<reference evidence="1 2" key="1">
    <citation type="submission" date="2019-03" db="EMBL/GenBank/DDBJ databases">
        <title>Genomic Encyclopedia of Type Strains, Phase IV (KMG-IV): sequencing the most valuable type-strain genomes for metagenomic binning, comparative biology and taxonomic classification.</title>
        <authorList>
            <person name="Goeker M."/>
        </authorList>
    </citation>
    <scope>NUCLEOTIDE SEQUENCE [LARGE SCALE GENOMIC DNA]</scope>
    <source>
        <strain evidence="1 2">DSM 29487</strain>
    </source>
</reference>
<evidence type="ECO:0000313" key="2">
    <source>
        <dbReference type="Proteomes" id="UP000295515"/>
    </source>
</evidence>
<dbReference type="GeneID" id="98914073"/>
<dbReference type="Proteomes" id="UP000295515">
    <property type="component" value="Unassembled WGS sequence"/>
</dbReference>
<dbReference type="AlphaFoldDB" id="A0A4R3Z966"/>
<dbReference type="RefSeq" id="WP_066451456.1">
    <property type="nucleotide sequence ID" value="NZ_CAUWFI010000002.1"/>
</dbReference>
<protein>
    <submittedName>
        <fullName evidence="1">Uncharacterized protein</fullName>
    </submittedName>
</protein>
<organism evidence="1 2">
    <name type="scientific">Longibaculum muris</name>
    <dbReference type="NCBI Taxonomy" id="1796628"/>
    <lineage>
        <taxon>Bacteria</taxon>
        <taxon>Bacillati</taxon>
        <taxon>Bacillota</taxon>
        <taxon>Erysipelotrichia</taxon>
        <taxon>Erysipelotrichales</taxon>
        <taxon>Coprobacillaceae</taxon>
        <taxon>Longibaculum</taxon>
    </lineage>
</organism>
<name>A0A4R3Z966_9FIRM</name>
<evidence type="ECO:0000313" key="1">
    <source>
        <dbReference type="EMBL" id="TCW02945.1"/>
    </source>
</evidence>